<accession>A0A7T9I199</accession>
<protein>
    <submittedName>
        <fullName evidence="1">Uncharacterized protein</fullName>
    </submittedName>
</protein>
<dbReference type="AlphaFoldDB" id="A0A7T9I199"/>
<dbReference type="Proteomes" id="UP000596004">
    <property type="component" value="Chromosome"/>
</dbReference>
<gene>
    <name evidence="1" type="ORF">IPJ89_03470</name>
</gene>
<organism evidence="1">
    <name type="scientific">Candidatus Iainarchaeum sp</name>
    <dbReference type="NCBI Taxonomy" id="3101447"/>
    <lineage>
        <taxon>Archaea</taxon>
        <taxon>Candidatus Iainarchaeota</taxon>
        <taxon>Candidatus Iainarchaeia</taxon>
        <taxon>Candidatus Iainarchaeales</taxon>
        <taxon>Candidatus Iainarchaeaceae</taxon>
        <taxon>Candidatus Iainarchaeum</taxon>
    </lineage>
</organism>
<reference evidence="1" key="1">
    <citation type="submission" date="2020-11" db="EMBL/GenBank/DDBJ databases">
        <title>Connecting structure to function with the recovery of over 1000 high-quality activated sludge metagenome-assembled genomes encoding full-length rRNA genes using long-read sequencing.</title>
        <authorList>
            <person name="Singleton C.M."/>
            <person name="Petriglieri F."/>
            <person name="Kristensen J.M."/>
            <person name="Kirkegaard R.H."/>
            <person name="Michaelsen T.Y."/>
            <person name="Andersen M.H."/>
            <person name="Karst S.M."/>
            <person name="Dueholm M.S."/>
            <person name="Nielsen P.H."/>
            <person name="Albertsen M."/>
        </authorList>
    </citation>
    <scope>NUCLEOTIDE SEQUENCE</scope>
    <source>
        <strain evidence="1">Fred_18-Q3-R57-64_BAT3C.431</strain>
    </source>
</reference>
<proteinExistence type="predicted"/>
<name>A0A7T9I199_9ARCH</name>
<dbReference type="EMBL" id="CP064981">
    <property type="protein sequence ID" value="QQR92195.1"/>
    <property type="molecule type" value="Genomic_DNA"/>
</dbReference>
<evidence type="ECO:0000313" key="1">
    <source>
        <dbReference type="EMBL" id="QQR92195.1"/>
    </source>
</evidence>
<sequence length="181" mass="19776">MMKMRNVLLFVALAFIVAGVAGFMYFWPVTTTVTPHPIENVACTLDAKACPDGSFVGRVAPNCEFAACPGPSQNGNENVACDADVFQCPDGHYVSRQGPACEFISCDAPVVNGVPKLPSHETLADIAGCTNEQKEWMWAYGEKKSWKCTALESNIESTNFPTTRDIHSLAILFHMGWTFPH</sequence>